<comment type="function">
    <text evidence="2">Transfers an acetyl group from acetyl-CoA to L-homoserine, forming acetyl-L-homoserine.</text>
</comment>
<dbReference type="GO" id="GO:0009086">
    <property type="term" value="P:methionine biosynthetic process"/>
    <property type="evidence" value="ECO:0007669"/>
    <property type="project" value="UniProtKB-UniRule"/>
</dbReference>
<feature type="binding site" evidence="2">
    <location>
        <position position="260"/>
    </location>
    <ligand>
        <name>substrate</name>
    </ligand>
</feature>
<dbReference type="EMBL" id="CP034438">
    <property type="protein sequence ID" value="AZN30042.1"/>
    <property type="molecule type" value="Genomic_DNA"/>
</dbReference>
<evidence type="ECO:0000259" key="4">
    <source>
        <dbReference type="Pfam" id="PF00561"/>
    </source>
</evidence>
<comment type="pathway">
    <text evidence="2">Amino-acid biosynthesis; L-methionine biosynthesis via de novo pathway; O-acetyl-L-homoserine from L-homoserine: step 1/1.</text>
</comment>
<dbReference type="AlphaFoldDB" id="A0A3S8Z927"/>
<dbReference type="PANTHER" id="PTHR32268">
    <property type="entry name" value="HOMOSERINE O-ACETYLTRANSFERASE"/>
    <property type="match status" value="1"/>
</dbReference>
<dbReference type="GO" id="GO:0004414">
    <property type="term" value="F:homoserine O-acetyltransferase activity"/>
    <property type="evidence" value="ECO:0007669"/>
    <property type="project" value="UniProtKB-UniRule"/>
</dbReference>
<dbReference type="EC" id="2.3.1.31" evidence="2"/>
<dbReference type="InterPro" id="IPR029058">
    <property type="entry name" value="AB_hydrolase_fold"/>
</dbReference>
<dbReference type="HAMAP" id="MF_00296">
    <property type="entry name" value="MetX_acyltransf"/>
    <property type="match status" value="1"/>
</dbReference>
<keyword evidence="2" id="KW-0963">Cytoplasm</keyword>
<accession>A0A3S8Z927</accession>
<feature type="active site" description="Nucleophile" evidence="2 3">
    <location>
        <position position="188"/>
    </location>
</feature>
<comment type="similarity">
    <text evidence="2">Belongs to the AB hydrolase superfamily. MetX family.</text>
</comment>
<keyword evidence="1 2" id="KW-0808">Transferase</keyword>
<keyword evidence="6" id="KW-1185">Reference proteome</keyword>
<dbReference type="PANTHER" id="PTHR32268:SF11">
    <property type="entry name" value="HOMOSERINE O-ACETYLTRANSFERASE"/>
    <property type="match status" value="1"/>
</dbReference>
<evidence type="ECO:0000256" key="2">
    <source>
        <dbReference type="HAMAP-Rule" id="MF_00296"/>
    </source>
</evidence>
<feature type="active site" evidence="2 3">
    <location>
        <position position="383"/>
    </location>
</feature>
<comment type="catalytic activity">
    <reaction evidence="2">
        <text>L-homoserine + acetyl-CoA = O-acetyl-L-homoserine + CoA</text>
        <dbReference type="Rhea" id="RHEA:13701"/>
        <dbReference type="ChEBI" id="CHEBI:57287"/>
        <dbReference type="ChEBI" id="CHEBI:57288"/>
        <dbReference type="ChEBI" id="CHEBI:57476"/>
        <dbReference type="ChEBI" id="CHEBI:57716"/>
        <dbReference type="EC" id="2.3.1.31"/>
    </reaction>
</comment>
<sequence length="410" mass="44696">MDLSPSYLVGHPPLRITDAAPIPDADTGYYPHARMRLLPASGAWREGDDPGDRRFVHLGTQVLESGDSLDVTVAYETWGELNEDRSNAILLCHALTGDSHVRSEDGTEGWWPGIVGPGRAIDTDRYFVVVPNVLGGCQGTTGPASRHPDGKPWARRFPRLTVRDQVHTEKALMDHLGVPYWHLVAGASAGGHRVMEWPATYPDHVEQFAVLVSAPETTAEQIAYAHQQILAIKLDPAWRGGDYYDAPAGNGPHAGLGLARAIAHTTYRCPTELDTRFDRTPQEGEDPMAGGRFSVQSYLDYHGYKLAARFDANSYLTLTETMLTHSIGRGRGGVDRVLSEMTARALVVAVDTDRLFHPADQARLAEALPGCEGLVTIHSDHGHDGFLVENDQVTDLLSGFLQGESPRAVS</sequence>
<dbReference type="Pfam" id="PF00561">
    <property type="entry name" value="Abhydrolase_1"/>
    <property type="match status" value="1"/>
</dbReference>
<dbReference type="OrthoDB" id="9800754at2"/>
<dbReference type="KEGG" id="fsl:EJO69_06765"/>
<comment type="caution">
    <text evidence="2">Lacks conserved residue(s) required for the propagation of feature annotation.</text>
</comment>
<evidence type="ECO:0000256" key="1">
    <source>
        <dbReference type="ARBA" id="ARBA00022679"/>
    </source>
</evidence>
<feature type="active site" evidence="2 3">
    <location>
        <position position="353"/>
    </location>
</feature>
<proteinExistence type="inferred from homology"/>
<dbReference type="NCBIfam" id="NF001209">
    <property type="entry name" value="PRK00175.1"/>
    <property type="match status" value="1"/>
</dbReference>
<dbReference type="SUPFAM" id="SSF53474">
    <property type="entry name" value="alpha/beta-Hydrolases"/>
    <property type="match status" value="1"/>
</dbReference>
<keyword evidence="2" id="KW-0028">Amino-acid biosynthesis</keyword>
<dbReference type="NCBIfam" id="TIGR01392">
    <property type="entry name" value="homoserO_Ac_trn"/>
    <property type="match status" value="1"/>
</dbReference>
<dbReference type="Proteomes" id="UP000270021">
    <property type="component" value="Chromosome"/>
</dbReference>
<name>A0A3S8Z927_9ACTO</name>
<reference evidence="5 6" key="1">
    <citation type="submission" date="2018-12" db="EMBL/GenBank/DDBJ databases">
        <title>Complete genome sequence of Flaviflexus salsibiostraticola KCTC 33148.</title>
        <authorList>
            <person name="Bae J.-W."/>
        </authorList>
    </citation>
    <scope>NUCLEOTIDE SEQUENCE [LARGE SCALE GENOMIC DNA]</scope>
    <source>
        <strain evidence="5 6">KCTC 33148</strain>
    </source>
</reference>
<dbReference type="PIRSF" id="PIRSF000443">
    <property type="entry name" value="Homoser_Ac_trans"/>
    <property type="match status" value="1"/>
</dbReference>
<dbReference type="Gene3D" id="3.40.50.1820">
    <property type="entry name" value="alpha/beta hydrolase"/>
    <property type="match status" value="1"/>
</dbReference>
<feature type="binding site" evidence="2">
    <location>
        <position position="384"/>
    </location>
    <ligand>
        <name>substrate</name>
    </ligand>
</feature>
<keyword evidence="2" id="KW-0486">Methionine biosynthesis</keyword>
<dbReference type="UniPathway" id="UPA00051">
    <property type="reaction ID" value="UER00074"/>
</dbReference>
<dbReference type="GO" id="GO:0005737">
    <property type="term" value="C:cytoplasm"/>
    <property type="evidence" value="ECO:0007669"/>
    <property type="project" value="UniProtKB-SubCell"/>
</dbReference>
<evidence type="ECO:0000313" key="6">
    <source>
        <dbReference type="Proteomes" id="UP000270021"/>
    </source>
</evidence>
<protein>
    <recommendedName>
        <fullName evidence="2">Homoserine O-acetyltransferase</fullName>
        <shortName evidence="2">HAT</shortName>
        <ecNumber evidence="2">2.3.1.31</ecNumber>
    </recommendedName>
    <alternativeName>
        <fullName evidence="2">Homoserine transacetylase</fullName>
        <shortName evidence="2">HTA</shortName>
    </alternativeName>
</protein>
<comment type="subunit">
    <text evidence="2">Homodimer.</text>
</comment>
<dbReference type="GO" id="GO:0009092">
    <property type="term" value="P:homoserine metabolic process"/>
    <property type="evidence" value="ECO:0007669"/>
    <property type="project" value="TreeGrafter"/>
</dbReference>
<evidence type="ECO:0000256" key="3">
    <source>
        <dbReference type="PIRSR" id="PIRSR000443-1"/>
    </source>
</evidence>
<feature type="domain" description="AB hydrolase-1" evidence="4">
    <location>
        <begin position="87"/>
        <end position="387"/>
    </location>
</feature>
<evidence type="ECO:0000313" key="5">
    <source>
        <dbReference type="EMBL" id="AZN30042.1"/>
    </source>
</evidence>
<dbReference type="InterPro" id="IPR000073">
    <property type="entry name" value="AB_hydrolase_1"/>
</dbReference>
<gene>
    <name evidence="2" type="primary">metXA</name>
    <name evidence="5" type="ORF">EJO69_06765</name>
</gene>
<keyword evidence="2 5" id="KW-0012">Acyltransferase</keyword>
<dbReference type="InterPro" id="IPR008220">
    <property type="entry name" value="HAT_MetX-like"/>
</dbReference>
<organism evidence="5 6">
    <name type="scientific">Flaviflexus salsibiostraticola</name>
    <dbReference type="NCBI Taxonomy" id="1282737"/>
    <lineage>
        <taxon>Bacteria</taxon>
        <taxon>Bacillati</taxon>
        <taxon>Actinomycetota</taxon>
        <taxon>Actinomycetes</taxon>
        <taxon>Actinomycetales</taxon>
        <taxon>Actinomycetaceae</taxon>
        <taxon>Flaviflexus</taxon>
    </lineage>
</organism>
<comment type="subcellular location">
    <subcellularLocation>
        <location evidence="2">Cytoplasm</location>
    </subcellularLocation>
</comment>